<feature type="binding site" evidence="9">
    <location>
        <position position="62"/>
    </location>
    <ligand>
        <name>Mg(2+)</name>
        <dbReference type="ChEBI" id="CHEBI:18420"/>
    </ligand>
</feature>
<comment type="catalytic activity">
    <reaction evidence="6 9 10">
        <text>4-methyl-5-(2-phosphooxyethyl)-thiazole + 4-amino-2-methyl-5-(diphosphooxymethyl)pyrimidine + H(+) = thiamine phosphate + diphosphate</text>
        <dbReference type="Rhea" id="RHEA:22328"/>
        <dbReference type="ChEBI" id="CHEBI:15378"/>
        <dbReference type="ChEBI" id="CHEBI:33019"/>
        <dbReference type="ChEBI" id="CHEBI:37575"/>
        <dbReference type="ChEBI" id="CHEBI:57841"/>
        <dbReference type="ChEBI" id="CHEBI:58296"/>
        <dbReference type="EC" id="2.5.1.3"/>
    </reaction>
</comment>
<name>A0ABW0T284_9GAMM</name>
<feature type="binding site" evidence="9">
    <location>
        <position position="81"/>
    </location>
    <ligand>
        <name>Mg(2+)</name>
        <dbReference type="ChEBI" id="CHEBI:18420"/>
    </ligand>
</feature>
<evidence type="ECO:0000259" key="12">
    <source>
        <dbReference type="Pfam" id="PF02581"/>
    </source>
</evidence>
<keyword evidence="14" id="KW-1185">Reference proteome</keyword>
<evidence type="ECO:0000256" key="4">
    <source>
        <dbReference type="ARBA" id="ARBA00022842"/>
    </source>
</evidence>
<dbReference type="EMBL" id="JBHSNG010000038">
    <property type="protein sequence ID" value="MFC5583222.1"/>
    <property type="molecule type" value="Genomic_DNA"/>
</dbReference>
<feature type="binding site" evidence="9">
    <location>
        <position position="129"/>
    </location>
    <ligand>
        <name>4-amino-2-methyl-5-(diphosphooxymethyl)pyrimidine</name>
        <dbReference type="ChEBI" id="CHEBI:57841"/>
    </ligand>
</feature>
<dbReference type="Proteomes" id="UP001596111">
    <property type="component" value="Unassembled WGS sequence"/>
</dbReference>
<comment type="pathway">
    <text evidence="1 9 11">Cofactor biosynthesis; thiamine diphosphate biosynthesis; thiamine phosphate from 4-amino-2-methyl-5-diphosphomethylpyrimidine and 4-methyl-5-(2-phosphoethyl)-thiazole: step 1/1.</text>
</comment>
<evidence type="ECO:0000256" key="6">
    <source>
        <dbReference type="ARBA" id="ARBA00047334"/>
    </source>
</evidence>
<keyword evidence="4 9" id="KW-0460">Magnesium</keyword>
<keyword evidence="3 9" id="KW-0479">Metal-binding</keyword>
<evidence type="ECO:0000256" key="5">
    <source>
        <dbReference type="ARBA" id="ARBA00022977"/>
    </source>
</evidence>
<comment type="similarity">
    <text evidence="9 10">Belongs to the thiamine-phosphate synthase family.</text>
</comment>
<keyword evidence="2 9" id="KW-0808">Transferase</keyword>
<protein>
    <recommendedName>
        <fullName evidence="9">Thiamine-phosphate synthase</fullName>
        <shortName evidence="9">TP synthase</shortName>
        <shortName evidence="9">TPS</shortName>
        <ecNumber evidence="9">2.5.1.3</ecNumber>
    </recommendedName>
    <alternativeName>
        <fullName evidence="9">Thiamine-phosphate pyrophosphorylase</fullName>
        <shortName evidence="9">TMP pyrophosphorylase</shortName>
        <shortName evidence="9">TMP-PPase</shortName>
    </alternativeName>
</protein>
<comment type="function">
    <text evidence="9">Condenses 4-methyl-5-(beta-hydroxyethyl)thiazole monophosphate (THZ-P) and 2-methyl-4-amino-5-hydroxymethyl pyrimidine pyrophosphate (HMP-PP) to form thiamine monophosphate (TMP).</text>
</comment>
<evidence type="ECO:0000256" key="9">
    <source>
        <dbReference type="HAMAP-Rule" id="MF_00097"/>
    </source>
</evidence>
<evidence type="ECO:0000256" key="1">
    <source>
        <dbReference type="ARBA" id="ARBA00005165"/>
    </source>
</evidence>
<dbReference type="HAMAP" id="MF_00097">
    <property type="entry name" value="TMP_synthase"/>
    <property type="match status" value="1"/>
</dbReference>
<dbReference type="InterPro" id="IPR022998">
    <property type="entry name" value="ThiamineP_synth_TenI"/>
</dbReference>
<comment type="catalytic activity">
    <reaction evidence="7 9 10">
        <text>2-(2-carboxy-4-methylthiazol-5-yl)ethyl phosphate + 4-amino-2-methyl-5-(diphosphooxymethyl)pyrimidine + 2 H(+) = thiamine phosphate + CO2 + diphosphate</text>
        <dbReference type="Rhea" id="RHEA:47848"/>
        <dbReference type="ChEBI" id="CHEBI:15378"/>
        <dbReference type="ChEBI" id="CHEBI:16526"/>
        <dbReference type="ChEBI" id="CHEBI:33019"/>
        <dbReference type="ChEBI" id="CHEBI:37575"/>
        <dbReference type="ChEBI" id="CHEBI:57841"/>
        <dbReference type="ChEBI" id="CHEBI:62890"/>
        <dbReference type="EC" id="2.5.1.3"/>
    </reaction>
</comment>
<feature type="binding site" evidence="9">
    <location>
        <position position="158"/>
    </location>
    <ligand>
        <name>2-[(2R,5Z)-2-carboxy-4-methylthiazol-5(2H)-ylidene]ethyl phosphate</name>
        <dbReference type="ChEBI" id="CHEBI:62899"/>
    </ligand>
</feature>
<dbReference type="NCBIfam" id="NF000734">
    <property type="entry name" value="PRK00043.1-5"/>
    <property type="match status" value="1"/>
</dbReference>
<keyword evidence="5 9" id="KW-0784">Thiamine biosynthesis</keyword>
<dbReference type="InterPro" id="IPR036206">
    <property type="entry name" value="ThiamineP_synth_sf"/>
</dbReference>
<comment type="cofactor">
    <cofactor evidence="9">
        <name>Mg(2+)</name>
        <dbReference type="ChEBI" id="CHEBI:18420"/>
    </cofactor>
    <text evidence="9">Binds 1 Mg(2+) ion per subunit.</text>
</comment>
<dbReference type="EC" id="2.5.1.3" evidence="9"/>
<dbReference type="GO" id="GO:0004789">
    <property type="term" value="F:thiamine-phosphate diphosphorylase activity"/>
    <property type="evidence" value="ECO:0007669"/>
    <property type="project" value="UniProtKB-EC"/>
</dbReference>
<dbReference type="RefSeq" id="WP_377330047.1">
    <property type="nucleotide sequence ID" value="NZ_JBHSNG010000038.1"/>
</dbReference>
<feature type="binding site" evidence="9">
    <location>
        <position position="61"/>
    </location>
    <ligand>
        <name>4-amino-2-methyl-5-(diphosphooxymethyl)pyrimidine</name>
        <dbReference type="ChEBI" id="CHEBI:57841"/>
    </ligand>
</feature>
<evidence type="ECO:0000256" key="10">
    <source>
        <dbReference type="RuleBase" id="RU003826"/>
    </source>
</evidence>
<evidence type="ECO:0000256" key="8">
    <source>
        <dbReference type="ARBA" id="ARBA00047883"/>
    </source>
</evidence>
<feature type="binding site" evidence="9">
    <location>
        <position position="100"/>
    </location>
    <ligand>
        <name>4-amino-2-methyl-5-(diphosphooxymethyl)pyrimidine</name>
        <dbReference type="ChEBI" id="CHEBI:57841"/>
    </ligand>
</feature>
<feature type="domain" description="Thiamine phosphate synthase/TenI" evidence="12">
    <location>
        <begin position="13"/>
        <end position="181"/>
    </location>
</feature>
<dbReference type="NCBIfam" id="TIGR00693">
    <property type="entry name" value="thiE"/>
    <property type="match status" value="1"/>
</dbReference>
<comment type="catalytic activity">
    <reaction evidence="8 9 10">
        <text>2-[(2R,5Z)-2-carboxy-4-methylthiazol-5(2H)-ylidene]ethyl phosphate + 4-amino-2-methyl-5-(diphosphooxymethyl)pyrimidine + 2 H(+) = thiamine phosphate + CO2 + diphosphate</text>
        <dbReference type="Rhea" id="RHEA:47844"/>
        <dbReference type="ChEBI" id="CHEBI:15378"/>
        <dbReference type="ChEBI" id="CHEBI:16526"/>
        <dbReference type="ChEBI" id="CHEBI:33019"/>
        <dbReference type="ChEBI" id="CHEBI:37575"/>
        <dbReference type="ChEBI" id="CHEBI:57841"/>
        <dbReference type="ChEBI" id="CHEBI:62899"/>
        <dbReference type="EC" id="2.5.1.3"/>
    </reaction>
</comment>
<dbReference type="InterPro" id="IPR013785">
    <property type="entry name" value="Aldolase_TIM"/>
</dbReference>
<evidence type="ECO:0000313" key="13">
    <source>
        <dbReference type="EMBL" id="MFC5583222.1"/>
    </source>
</evidence>
<accession>A0ABW0T284</accession>
<dbReference type="Gene3D" id="3.20.20.70">
    <property type="entry name" value="Aldolase class I"/>
    <property type="match status" value="1"/>
</dbReference>
<proteinExistence type="inferred from homology"/>
<evidence type="ECO:0000256" key="3">
    <source>
        <dbReference type="ARBA" id="ARBA00022723"/>
    </source>
</evidence>
<comment type="caution">
    <text evidence="9">Lacks conserved residue(s) required for the propagation of feature annotation.</text>
</comment>
<feature type="binding site" evidence="9">
    <location>
        <begin position="178"/>
        <end position="179"/>
    </location>
    <ligand>
        <name>2-[(2R,5Z)-2-carboxy-4-methylthiazol-5(2H)-ylidene]ethyl phosphate</name>
        <dbReference type="ChEBI" id="CHEBI:62899"/>
    </ligand>
</feature>
<comment type="caution">
    <text evidence="13">The sequence shown here is derived from an EMBL/GenBank/DDBJ whole genome shotgun (WGS) entry which is preliminary data.</text>
</comment>
<gene>
    <name evidence="9" type="primary">thiE</name>
    <name evidence="13" type="ORF">ACFPPB_19085</name>
</gene>
<organism evidence="13 14">
    <name type="scientific">Rhodanobacter terrae</name>
    <dbReference type="NCBI Taxonomy" id="418647"/>
    <lineage>
        <taxon>Bacteria</taxon>
        <taxon>Pseudomonadati</taxon>
        <taxon>Pseudomonadota</taxon>
        <taxon>Gammaproteobacteria</taxon>
        <taxon>Lysobacterales</taxon>
        <taxon>Rhodanobacteraceae</taxon>
        <taxon>Rhodanobacter</taxon>
    </lineage>
</organism>
<dbReference type="SUPFAM" id="SSF51391">
    <property type="entry name" value="Thiamin phosphate synthase"/>
    <property type="match status" value="1"/>
</dbReference>
<dbReference type="InterPro" id="IPR034291">
    <property type="entry name" value="TMP_synthase"/>
</dbReference>
<dbReference type="PANTHER" id="PTHR20857:SF15">
    <property type="entry name" value="THIAMINE-PHOSPHATE SYNTHASE"/>
    <property type="match status" value="1"/>
</dbReference>
<dbReference type="CDD" id="cd00564">
    <property type="entry name" value="TMP_TenI"/>
    <property type="match status" value="1"/>
</dbReference>
<reference evidence="14" key="1">
    <citation type="journal article" date="2019" name="Int. J. Syst. Evol. Microbiol.">
        <title>The Global Catalogue of Microorganisms (GCM) 10K type strain sequencing project: providing services to taxonomists for standard genome sequencing and annotation.</title>
        <authorList>
            <consortium name="The Broad Institute Genomics Platform"/>
            <consortium name="The Broad Institute Genome Sequencing Center for Infectious Disease"/>
            <person name="Wu L."/>
            <person name="Ma J."/>
        </authorList>
    </citation>
    <scope>NUCLEOTIDE SEQUENCE [LARGE SCALE GENOMIC DNA]</scope>
    <source>
        <strain evidence="14">CGMCC 1.13587</strain>
    </source>
</reference>
<dbReference type="Pfam" id="PF02581">
    <property type="entry name" value="TMP-TENI"/>
    <property type="match status" value="1"/>
</dbReference>
<evidence type="ECO:0000313" key="14">
    <source>
        <dbReference type="Proteomes" id="UP001596111"/>
    </source>
</evidence>
<evidence type="ECO:0000256" key="11">
    <source>
        <dbReference type="RuleBase" id="RU004253"/>
    </source>
</evidence>
<evidence type="ECO:0000256" key="7">
    <source>
        <dbReference type="ARBA" id="ARBA00047851"/>
    </source>
</evidence>
<evidence type="ECO:0000256" key="2">
    <source>
        <dbReference type="ARBA" id="ARBA00022679"/>
    </source>
</evidence>
<feature type="binding site" evidence="9">
    <location>
        <begin position="29"/>
        <end position="33"/>
    </location>
    <ligand>
        <name>4-amino-2-methyl-5-(diphosphooxymethyl)pyrimidine</name>
        <dbReference type="ChEBI" id="CHEBI:57841"/>
    </ligand>
</feature>
<dbReference type="PANTHER" id="PTHR20857">
    <property type="entry name" value="THIAMINE-PHOSPHATE PYROPHOSPHORYLASE"/>
    <property type="match status" value="1"/>
</dbReference>
<sequence>MSRLAAFYPVVDSTDWIRRLVPVGVKLVQLRIKQRTADDVRREVRAALAICAPRRVQLVVNDHWHIALDEGADFIHLGQEDLAGADLRAIRTRHVKLGVSTHDDAELERALGVAPDYVALGPIYPTSLKAMPWAPQGLDRIGEWKRRIGRLPLVAIGGITLERAAGCLAAGADCVAVVSDVTRHPDPLARAASWISATTAASMGTIA</sequence>